<evidence type="ECO:0000313" key="19">
    <source>
        <dbReference type="Proteomes" id="UP000326924"/>
    </source>
</evidence>
<dbReference type="SMART" id="SM00633">
    <property type="entry name" value="Glyco_10"/>
    <property type="match status" value="1"/>
</dbReference>
<evidence type="ECO:0000256" key="10">
    <source>
        <dbReference type="ARBA" id="ARBA00023295"/>
    </source>
</evidence>
<feature type="domain" description="GH10" evidence="17">
    <location>
        <begin position="99"/>
        <end position="391"/>
    </location>
</feature>
<evidence type="ECO:0000256" key="7">
    <source>
        <dbReference type="ARBA" id="ARBA00022729"/>
    </source>
</evidence>
<evidence type="ECO:0000259" key="16">
    <source>
        <dbReference type="PROSITE" id="PS51164"/>
    </source>
</evidence>
<dbReference type="SUPFAM" id="SSF51445">
    <property type="entry name" value="(Trans)glycosidases"/>
    <property type="match status" value="1"/>
</dbReference>
<evidence type="ECO:0000256" key="9">
    <source>
        <dbReference type="ARBA" id="ARBA00023277"/>
    </source>
</evidence>
<dbReference type="GO" id="GO:0031176">
    <property type="term" value="F:endo-1,4-beta-xylanase activity"/>
    <property type="evidence" value="ECO:0007669"/>
    <property type="project" value="UniProtKB-EC"/>
</dbReference>
<dbReference type="InterPro" id="IPR035971">
    <property type="entry name" value="CBD_sf"/>
</dbReference>
<dbReference type="SMART" id="SM00236">
    <property type="entry name" value="fCBD"/>
    <property type="match status" value="1"/>
</dbReference>
<evidence type="ECO:0000256" key="5">
    <source>
        <dbReference type="ARBA" id="ARBA00022525"/>
    </source>
</evidence>
<dbReference type="EMBL" id="VXIS01000037">
    <property type="protein sequence ID" value="KAA8911303.1"/>
    <property type="molecule type" value="Genomic_DNA"/>
</dbReference>
<dbReference type="PROSITE" id="PS51164">
    <property type="entry name" value="CBM1_2"/>
    <property type="match status" value="1"/>
</dbReference>
<feature type="region of interest" description="Disordered" evidence="14">
    <location>
        <begin position="55"/>
        <end position="84"/>
    </location>
</feature>
<dbReference type="PANTHER" id="PTHR31490">
    <property type="entry name" value="GLYCOSYL HYDROLASE"/>
    <property type="match status" value="1"/>
</dbReference>
<dbReference type="GO" id="GO:0030248">
    <property type="term" value="F:cellulose binding"/>
    <property type="evidence" value="ECO:0007669"/>
    <property type="project" value="InterPro"/>
</dbReference>
<evidence type="ECO:0000259" key="17">
    <source>
        <dbReference type="PROSITE" id="PS51760"/>
    </source>
</evidence>
<dbReference type="EC" id="3.2.1.8" evidence="13"/>
<keyword evidence="6 18" id="KW-0858">Xylan degradation</keyword>
<evidence type="ECO:0000256" key="6">
    <source>
        <dbReference type="ARBA" id="ARBA00022651"/>
    </source>
</evidence>
<feature type="compositionally biased region" description="Low complexity" evidence="14">
    <location>
        <begin position="55"/>
        <end position="72"/>
    </location>
</feature>
<name>A0A5J5F4D7_9PEZI</name>
<keyword evidence="11 13" id="KW-0624">Polysaccharide degradation</keyword>
<protein>
    <recommendedName>
        <fullName evidence="13">Beta-xylanase</fullName>
        <ecNumber evidence="13">3.2.1.8</ecNumber>
    </recommendedName>
</protein>
<comment type="pathway">
    <text evidence="3">Glycan degradation; xylan degradation.</text>
</comment>
<reference evidence="18 19" key="1">
    <citation type="submission" date="2019-09" db="EMBL/GenBank/DDBJ databases">
        <title>Draft genome of the ectomycorrhizal ascomycete Sphaerosporella brunnea.</title>
        <authorList>
            <consortium name="DOE Joint Genome Institute"/>
            <person name="Benucci G.M."/>
            <person name="Marozzi G."/>
            <person name="Antonielli L."/>
            <person name="Sanchez S."/>
            <person name="Marco P."/>
            <person name="Wang X."/>
            <person name="Falini L.B."/>
            <person name="Barry K."/>
            <person name="Haridas S."/>
            <person name="Lipzen A."/>
            <person name="Labutti K."/>
            <person name="Grigoriev I.V."/>
            <person name="Murat C."/>
            <person name="Martin F."/>
            <person name="Albertini E."/>
            <person name="Donnini D."/>
            <person name="Bonito G."/>
        </authorList>
    </citation>
    <scope>NUCLEOTIDE SEQUENCE [LARGE SCALE GENOMIC DNA]</scope>
    <source>
        <strain evidence="18 19">Sb_GMNB300</strain>
    </source>
</reference>
<dbReference type="GO" id="GO:0005576">
    <property type="term" value="C:extracellular region"/>
    <property type="evidence" value="ECO:0007669"/>
    <property type="project" value="UniProtKB-SubCell"/>
</dbReference>
<evidence type="ECO:0000256" key="12">
    <source>
        <dbReference type="PROSITE-ProRule" id="PRU10061"/>
    </source>
</evidence>
<evidence type="ECO:0000256" key="1">
    <source>
        <dbReference type="ARBA" id="ARBA00000681"/>
    </source>
</evidence>
<dbReference type="Proteomes" id="UP000326924">
    <property type="component" value="Unassembled WGS sequence"/>
</dbReference>
<evidence type="ECO:0000256" key="4">
    <source>
        <dbReference type="ARBA" id="ARBA00007495"/>
    </source>
</evidence>
<keyword evidence="19" id="KW-1185">Reference proteome</keyword>
<dbReference type="Gene3D" id="3.20.20.80">
    <property type="entry name" value="Glycosidases"/>
    <property type="match status" value="1"/>
</dbReference>
<evidence type="ECO:0000256" key="15">
    <source>
        <dbReference type="SAM" id="SignalP"/>
    </source>
</evidence>
<keyword evidence="5" id="KW-0964">Secreted</keyword>
<dbReference type="Pfam" id="PF00331">
    <property type="entry name" value="Glyco_hydro_10"/>
    <property type="match status" value="1"/>
</dbReference>
<dbReference type="SUPFAM" id="SSF57180">
    <property type="entry name" value="Cellulose-binding domain"/>
    <property type="match status" value="1"/>
</dbReference>
<dbReference type="GO" id="GO:0045493">
    <property type="term" value="P:xylan catabolic process"/>
    <property type="evidence" value="ECO:0007669"/>
    <property type="project" value="UniProtKB-KW"/>
</dbReference>
<feature type="domain" description="CBM1" evidence="16">
    <location>
        <begin position="17"/>
        <end position="53"/>
    </location>
</feature>
<dbReference type="InterPro" id="IPR044846">
    <property type="entry name" value="GH10"/>
</dbReference>
<feature type="chain" id="PRO_5023918735" description="Beta-xylanase" evidence="15">
    <location>
        <begin position="18"/>
        <end position="392"/>
    </location>
</feature>
<comment type="similarity">
    <text evidence="4 13">Belongs to the glycosyl hydrolase 10 (cellulase F) family.</text>
</comment>
<dbReference type="PRINTS" id="PR00134">
    <property type="entry name" value="GLHYDRLASE10"/>
</dbReference>
<dbReference type="InParanoid" id="A0A5J5F4D7"/>
<comment type="caution">
    <text evidence="18">The sequence shown here is derived from an EMBL/GenBank/DDBJ whole genome shotgun (WGS) entry which is preliminary data.</text>
</comment>
<dbReference type="OrthoDB" id="3055998at2759"/>
<evidence type="ECO:0000256" key="3">
    <source>
        <dbReference type="ARBA" id="ARBA00004851"/>
    </source>
</evidence>
<dbReference type="PROSITE" id="PS00562">
    <property type="entry name" value="CBM1_1"/>
    <property type="match status" value="1"/>
</dbReference>
<sequence length="392" mass="41792">MKYLLQLVVLVIPFVAAQQQVWGQCGGNGWTGATTCVSGTTCVYINDWYSQCQPGGSSPTTTTTAGGSPTTTAGGGGSTSTGTLDGTMKANGGRYFGTCSDSGLLSQSSESNLIKAEFGQLTPENSMKWDTVEASQGNFDFQGADVLVDFAQQNGKIVRGHTLVWHSQLPQWVSNINSATTLTSVIQNHISQLVGRYKGKIYAWDVVNEVLDDSGNMRSDVFYNLLGENFIDIAFAAAKAADPDALLCINDYNLDGPGAKIDSLIALVGRLKSRGVPIDCIGSQSHLILGQVGNVASALRRLANTGLKVMITELDIRIPKPVSQSQLNQQQQDYQTVVSACTALSPCIGVTVWGVSDKDSWVDSTFPSYDDPLLWDGNFNKKPAYYGALAGA</sequence>
<feature type="active site" description="Nucleophile" evidence="12">
    <location>
        <position position="313"/>
    </location>
</feature>
<keyword evidence="8 13" id="KW-0378">Hydrolase</keyword>
<dbReference type="InterPro" id="IPR031158">
    <property type="entry name" value="GH10_AS"/>
</dbReference>
<dbReference type="InterPro" id="IPR000254">
    <property type="entry name" value="CBD"/>
</dbReference>
<evidence type="ECO:0000256" key="2">
    <source>
        <dbReference type="ARBA" id="ARBA00004613"/>
    </source>
</evidence>
<evidence type="ECO:0000256" key="8">
    <source>
        <dbReference type="ARBA" id="ARBA00022801"/>
    </source>
</evidence>
<dbReference type="AlphaFoldDB" id="A0A5J5F4D7"/>
<dbReference type="Pfam" id="PF00734">
    <property type="entry name" value="CBM_1"/>
    <property type="match status" value="1"/>
</dbReference>
<evidence type="ECO:0000256" key="14">
    <source>
        <dbReference type="SAM" id="MobiDB-lite"/>
    </source>
</evidence>
<keyword evidence="7 15" id="KW-0732">Signal</keyword>
<keyword evidence="9 13" id="KW-0119">Carbohydrate metabolism</keyword>
<keyword evidence="10 13" id="KW-0326">Glycosidase</keyword>
<feature type="signal peptide" evidence="15">
    <location>
        <begin position="1"/>
        <end position="17"/>
    </location>
</feature>
<accession>A0A5J5F4D7</accession>
<dbReference type="InterPro" id="IPR001000">
    <property type="entry name" value="GH10_dom"/>
</dbReference>
<dbReference type="PROSITE" id="PS00591">
    <property type="entry name" value="GH10_1"/>
    <property type="match status" value="1"/>
</dbReference>
<evidence type="ECO:0000256" key="13">
    <source>
        <dbReference type="RuleBase" id="RU361174"/>
    </source>
</evidence>
<comment type="subcellular location">
    <subcellularLocation>
        <location evidence="2">Secreted</location>
    </subcellularLocation>
</comment>
<gene>
    <name evidence="18" type="ORF">FN846DRAFT_808634</name>
</gene>
<dbReference type="PANTHER" id="PTHR31490:SF35">
    <property type="entry name" value="ENDO-1,4-BETA-XYLANASE"/>
    <property type="match status" value="1"/>
</dbReference>
<dbReference type="PROSITE" id="PS51760">
    <property type="entry name" value="GH10_2"/>
    <property type="match status" value="1"/>
</dbReference>
<proteinExistence type="inferred from homology"/>
<dbReference type="InterPro" id="IPR017853">
    <property type="entry name" value="GH"/>
</dbReference>
<evidence type="ECO:0000313" key="18">
    <source>
        <dbReference type="EMBL" id="KAA8911303.1"/>
    </source>
</evidence>
<organism evidence="18 19">
    <name type="scientific">Sphaerosporella brunnea</name>
    <dbReference type="NCBI Taxonomy" id="1250544"/>
    <lineage>
        <taxon>Eukaryota</taxon>
        <taxon>Fungi</taxon>
        <taxon>Dikarya</taxon>
        <taxon>Ascomycota</taxon>
        <taxon>Pezizomycotina</taxon>
        <taxon>Pezizomycetes</taxon>
        <taxon>Pezizales</taxon>
        <taxon>Pyronemataceae</taxon>
        <taxon>Sphaerosporella</taxon>
    </lineage>
</organism>
<evidence type="ECO:0000256" key="11">
    <source>
        <dbReference type="ARBA" id="ARBA00023326"/>
    </source>
</evidence>
<comment type="catalytic activity">
    <reaction evidence="1 13">
        <text>Endohydrolysis of (1-&gt;4)-beta-D-xylosidic linkages in xylans.</text>
        <dbReference type="EC" id="3.2.1.8"/>
    </reaction>
</comment>